<dbReference type="SUPFAM" id="SSF48452">
    <property type="entry name" value="TPR-like"/>
    <property type="match status" value="1"/>
</dbReference>
<organism evidence="1 2">
    <name type="scientific">Lentzea pudingi</name>
    <dbReference type="NCBI Taxonomy" id="1789439"/>
    <lineage>
        <taxon>Bacteria</taxon>
        <taxon>Bacillati</taxon>
        <taxon>Actinomycetota</taxon>
        <taxon>Actinomycetes</taxon>
        <taxon>Pseudonocardiales</taxon>
        <taxon>Pseudonocardiaceae</taxon>
        <taxon>Lentzea</taxon>
    </lineage>
</organism>
<dbReference type="EMBL" id="BMNC01000013">
    <property type="protein sequence ID" value="GGN15820.1"/>
    <property type="molecule type" value="Genomic_DNA"/>
</dbReference>
<dbReference type="Proteomes" id="UP000597656">
    <property type="component" value="Unassembled WGS sequence"/>
</dbReference>
<gene>
    <name evidence="1" type="ORF">GCM10011609_65590</name>
</gene>
<proteinExistence type="predicted"/>
<reference evidence="2" key="1">
    <citation type="journal article" date="2019" name="Int. J. Syst. Evol. Microbiol.">
        <title>The Global Catalogue of Microorganisms (GCM) 10K type strain sequencing project: providing services to taxonomists for standard genome sequencing and annotation.</title>
        <authorList>
            <consortium name="The Broad Institute Genomics Platform"/>
            <consortium name="The Broad Institute Genome Sequencing Center for Infectious Disease"/>
            <person name="Wu L."/>
            <person name="Ma J."/>
        </authorList>
    </citation>
    <scope>NUCLEOTIDE SEQUENCE [LARGE SCALE GENOMIC DNA]</scope>
    <source>
        <strain evidence="2">CGMCC 4.7319</strain>
    </source>
</reference>
<dbReference type="RefSeq" id="WP_373294233.1">
    <property type="nucleotide sequence ID" value="NZ_BMNC01000013.1"/>
</dbReference>
<evidence type="ECO:0008006" key="3">
    <source>
        <dbReference type="Google" id="ProtNLM"/>
    </source>
</evidence>
<dbReference type="Gene3D" id="1.25.40.10">
    <property type="entry name" value="Tetratricopeptide repeat domain"/>
    <property type="match status" value="1"/>
</dbReference>
<sequence length="104" mass="11792">MDEALGQLRRALELAAQHPAPRPRLLTSWCIATVLHLQGRHAEALREFEHIREVSAAEHFPHGEDLALLGLSSAYRDFDLALLRGREALALGRRFELRKVECET</sequence>
<comment type="caution">
    <text evidence="1">The sequence shown here is derived from an EMBL/GenBank/DDBJ whole genome shotgun (WGS) entry which is preliminary data.</text>
</comment>
<evidence type="ECO:0000313" key="2">
    <source>
        <dbReference type="Proteomes" id="UP000597656"/>
    </source>
</evidence>
<protein>
    <recommendedName>
        <fullName evidence="3">Tetratricopeptide repeat-containing protein</fullName>
    </recommendedName>
</protein>
<name>A0ABQ2IPG0_9PSEU</name>
<dbReference type="InterPro" id="IPR011990">
    <property type="entry name" value="TPR-like_helical_dom_sf"/>
</dbReference>
<evidence type="ECO:0000313" key="1">
    <source>
        <dbReference type="EMBL" id="GGN15820.1"/>
    </source>
</evidence>
<keyword evidence="2" id="KW-1185">Reference proteome</keyword>
<accession>A0ABQ2IPG0</accession>